<dbReference type="PROSITE" id="PS51140">
    <property type="entry name" value="CUE"/>
    <property type="match status" value="1"/>
</dbReference>
<dbReference type="HOGENOM" id="CLU_1317495_0_0_1"/>
<accession>F0W6J3</accession>
<evidence type="ECO:0000313" key="2">
    <source>
        <dbReference type="EMBL" id="CCA16738.1"/>
    </source>
</evidence>
<dbReference type="EMBL" id="FR824070">
    <property type="protein sequence ID" value="CCA16738.1"/>
    <property type="molecule type" value="Genomic_DNA"/>
</dbReference>
<name>F0W6J3_9STRA</name>
<feature type="domain" description="CUE" evidence="1">
    <location>
        <begin position="37"/>
        <end position="80"/>
    </location>
</feature>
<dbReference type="InterPro" id="IPR003892">
    <property type="entry name" value="CUE"/>
</dbReference>
<evidence type="ECO:0000259" key="1">
    <source>
        <dbReference type="PROSITE" id="PS51140"/>
    </source>
</evidence>
<protein>
    <submittedName>
        <fullName evidence="3">AlNc14C135G7075 protein</fullName>
    </submittedName>
    <submittedName>
        <fullName evidence="2">AlNc14C25G2483 protein</fullName>
    </submittedName>
</protein>
<dbReference type="Pfam" id="PF02845">
    <property type="entry name" value="CUE"/>
    <property type="match status" value="1"/>
</dbReference>
<dbReference type="AlphaFoldDB" id="F0W6J3"/>
<dbReference type="SUPFAM" id="SSF46934">
    <property type="entry name" value="UBA-like"/>
    <property type="match status" value="1"/>
</dbReference>
<sequence>MGWSRFGNQAEKRAVNTYSNLLEEEVMEAIPPMETTFNKDKLQTLQSIFPDIQLEILEDVLGTANYDINAAAEMMAEISGLSPEVQGRELIDKEHAKIFESDGFKIECEKEGYQWINADDDWEMVETRKAPTKTFAEIIQSSKPPLALTIGTERIITTPATGEYCRKMQEKYLIPESNSFDDKWTIKSFGARKRQNMRKMRKMKTKQPA</sequence>
<gene>
    <name evidence="2" type="primary">AlNc14C25G2483</name>
    <name evidence="3" type="synonym">AlNc14C135G7075</name>
    <name evidence="2" type="ORF">ALNC14_028810</name>
    <name evidence="3" type="ORF">ALNC14_079840</name>
</gene>
<organism evidence="2">
    <name type="scientific">Albugo laibachii Nc14</name>
    <dbReference type="NCBI Taxonomy" id="890382"/>
    <lineage>
        <taxon>Eukaryota</taxon>
        <taxon>Sar</taxon>
        <taxon>Stramenopiles</taxon>
        <taxon>Oomycota</taxon>
        <taxon>Peronosporomycetes</taxon>
        <taxon>Albuginales</taxon>
        <taxon>Albuginaceae</taxon>
        <taxon>Albugo</taxon>
    </lineage>
</organism>
<proteinExistence type="predicted"/>
<evidence type="ECO:0000313" key="3">
    <source>
        <dbReference type="EMBL" id="CCA21841.1"/>
    </source>
</evidence>
<dbReference type="CDD" id="cd14279">
    <property type="entry name" value="CUE"/>
    <property type="match status" value="1"/>
</dbReference>
<reference evidence="2" key="2">
    <citation type="submission" date="2011-02" db="EMBL/GenBank/DDBJ databases">
        <authorList>
            <person name="MacLean D."/>
        </authorList>
    </citation>
    <scope>NUCLEOTIDE SEQUENCE</scope>
</reference>
<dbReference type="GO" id="GO:0043130">
    <property type="term" value="F:ubiquitin binding"/>
    <property type="evidence" value="ECO:0007669"/>
    <property type="project" value="InterPro"/>
</dbReference>
<dbReference type="InterPro" id="IPR009060">
    <property type="entry name" value="UBA-like_sf"/>
</dbReference>
<dbReference type="Gene3D" id="1.10.8.10">
    <property type="entry name" value="DNA helicase RuvA subunit, C-terminal domain"/>
    <property type="match status" value="1"/>
</dbReference>
<dbReference type="EMBL" id="FR824180">
    <property type="protein sequence ID" value="CCA21841.1"/>
    <property type="molecule type" value="Genomic_DNA"/>
</dbReference>
<reference evidence="2" key="1">
    <citation type="journal article" date="2011" name="PLoS Biol.">
        <title>Gene gain and loss during evolution of obligate parasitism in the white rust pathogen of Arabidopsis thaliana.</title>
        <authorList>
            <person name="Kemen E."/>
            <person name="Gardiner A."/>
            <person name="Schultz-Larsen T."/>
            <person name="Kemen A.C."/>
            <person name="Balmuth A.L."/>
            <person name="Robert-Seilaniantz A."/>
            <person name="Bailey K."/>
            <person name="Holub E."/>
            <person name="Studholme D.J."/>
            <person name="Maclean D."/>
            <person name="Jones J.D."/>
        </authorList>
    </citation>
    <scope>NUCLEOTIDE SEQUENCE</scope>
</reference>